<evidence type="ECO:0000313" key="15">
    <source>
        <dbReference type="EMBL" id="TFK45745.1"/>
    </source>
</evidence>
<name>A0A5C3MM51_9AGAM</name>
<keyword evidence="10 13" id="KW-0408">Iron</keyword>
<dbReference type="InterPro" id="IPR017972">
    <property type="entry name" value="Cyt_P450_CS"/>
</dbReference>
<keyword evidence="9 14" id="KW-0560">Oxidoreductase</keyword>
<comment type="pathway">
    <text evidence="3">Secondary metabolite biosynthesis.</text>
</comment>
<proteinExistence type="inferred from homology"/>
<evidence type="ECO:0000256" key="5">
    <source>
        <dbReference type="ARBA" id="ARBA00022617"/>
    </source>
</evidence>
<dbReference type="PANTHER" id="PTHR46300">
    <property type="entry name" value="P450, PUTATIVE (EUROFUNG)-RELATED-RELATED"/>
    <property type="match status" value="1"/>
</dbReference>
<evidence type="ECO:0000256" key="8">
    <source>
        <dbReference type="ARBA" id="ARBA00022989"/>
    </source>
</evidence>
<evidence type="ECO:0000256" key="9">
    <source>
        <dbReference type="ARBA" id="ARBA00023002"/>
    </source>
</evidence>
<keyword evidence="16" id="KW-1185">Reference proteome</keyword>
<evidence type="ECO:0000256" key="12">
    <source>
        <dbReference type="ARBA" id="ARBA00023136"/>
    </source>
</evidence>
<gene>
    <name evidence="15" type="ORF">OE88DRAFT_1639443</name>
</gene>
<reference evidence="15 16" key="1">
    <citation type="journal article" date="2019" name="Nat. Ecol. Evol.">
        <title>Megaphylogeny resolves global patterns of mushroom evolution.</title>
        <authorList>
            <person name="Varga T."/>
            <person name="Krizsan K."/>
            <person name="Foldi C."/>
            <person name="Dima B."/>
            <person name="Sanchez-Garcia M."/>
            <person name="Sanchez-Ramirez S."/>
            <person name="Szollosi G.J."/>
            <person name="Szarkandi J.G."/>
            <person name="Papp V."/>
            <person name="Albert L."/>
            <person name="Andreopoulos W."/>
            <person name="Angelini C."/>
            <person name="Antonin V."/>
            <person name="Barry K.W."/>
            <person name="Bougher N.L."/>
            <person name="Buchanan P."/>
            <person name="Buyck B."/>
            <person name="Bense V."/>
            <person name="Catcheside P."/>
            <person name="Chovatia M."/>
            <person name="Cooper J."/>
            <person name="Damon W."/>
            <person name="Desjardin D."/>
            <person name="Finy P."/>
            <person name="Geml J."/>
            <person name="Haridas S."/>
            <person name="Hughes K."/>
            <person name="Justo A."/>
            <person name="Karasinski D."/>
            <person name="Kautmanova I."/>
            <person name="Kiss B."/>
            <person name="Kocsube S."/>
            <person name="Kotiranta H."/>
            <person name="LaButti K.M."/>
            <person name="Lechner B.E."/>
            <person name="Liimatainen K."/>
            <person name="Lipzen A."/>
            <person name="Lukacs Z."/>
            <person name="Mihaltcheva S."/>
            <person name="Morgado L.N."/>
            <person name="Niskanen T."/>
            <person name="Noordeloos M.E."/>
            <person name="Ohm R.A."/>
            <person name="Ortiz-Santana B."/>
            <person name="Ovrebo C."/>
            <person name="Racz N."/>
            <person name="Riley R."/>
            <person name="Savchenko A."/>
            <person name="Shiryaev A."/>
            <person name="Soop K."/>
            <person name="Spirin V."/>
            <person name="Szebenyi C."/>
            <person name="Tomsovsky M."/>
            <person name="Tulloss R.E."/>
            <person name="Uehling J."/>
            <person name="Grigoriev I.V."/>
            <person name="Vagvolgyi C."/>
            <person name="Papp T."/>
            <person name="Martin F.M."/>
            <person name="Miettinen O."/>
            <person name="Hibbett D.S."/>
            <person name="Nagy L.G."/>
        </authorList>
    </citation>
    <scope>NUCLEOTIDE SEQUENCE [LARGE SCALE GENOMIC DNA]</scope>
    <source>
        <strain evidence="15 16">OMC1185</strain>
    </source>
</reference>
<keyword evidence="11 14" id="KW-0503">Monooxygenase</keyword>
<dbReference type="PANTHER" id="PTHR46300:SF2">
    <property type="entry name" value="CYTOCHROME P450 MONOOXYGENASE ALNH-RELATED"/>
    <property type="match status" value="1"/>
</dbReference>
<dbReference type="AlphaFoldDB" id="A0A5C3MM51"/>
<dbReference type="PRINTS" id="PR00385">
    <property type="entry name" value="P450"/>
</dbReference>
<dbReference type="SUPFAM" id="SSF48264">
    <property type="entry name" value="Cytochrome P450"/>
    <property type="match status" value="1"/>
</dbReference>
<evidence type="ECO:0000256" key="2">
    <source>
        <dbReference type="ARBA" id="ARBA00004370"/>
    </source>
</evidence>
<comment type="similarity">
    <text evidence="4 14">Belongs to the cytochrome P450 family.</text>
</comment>
<comment type="cofactor">
    <cofactor evidence="1 13">
        <name>heme</name>
        <dbReference type="ChEBI" id="CHEBI:30413"/>
    </cofactor>
</comment>
<evidence type="ECO:0000256" key="4">
    <source>
        <dbReference type="ARBA" id="ARBA00010617"/>
    </source>
</evidence>
<evidence type="ECO:0000256" key="3">
    <source>
        <dbReference type="ARBA" id="ARBA00005179"/>
    </source>
</evidence>
<dbReference type="Proteomes" id="UP000305948">
    <property type="component" value="Unassembled WGS sequence"/>
</dbReference>
<keyword evidence="5 13" id="KW-0349">Heme</keyword>
<sequence>MPLQLIAFSLRTVTAGLILISFLRFIKRSWYQSATRLPGPAPHPVVGHLFQVPKRQTWKYFESLSQRYGPVIGLDLAGDNLVILNHPDDAEELLNRRSHNYSSRKPLVYAGKYQSHGKRLVLLPYGPELKRHRAAFHQMLQPKVVGSYESMQEEESAKFLYDMLVNPSDADQHSKRYAAATVFRLSYGKRLSDDNEDLRQVLTILDGFIRDCYPGSHLVDIFPLLDSLPDFLAPWRLSARRKHEYEIQLYARLIEEAKTRLSSGDDSDCFASRLLQANESSMLDDESLAYVVGSAFEAGTDTTAGTLMWFLMAVILYPEALRKAQAEIDSLSDVSPSHPPDFGHMSSLPYCIALTKELFRWMPAAPGGFPHLSDVDDMYKGYLIKAKSMVIPNIWAMQHNGDLFTDPLSFNPDRFMRDIDGRDDLTQGHYGFGFGRRICPGRYLGARTVWIGIVRLMWAFNISPGKDAGGRPILPDPDHCTSGITSKPLPFVYILTPRSGEHEKTVHNMCKSSQSRLCR</sequence>
<dbReference type="InterPro" id="IPR001128">
    <property type="entry name" value="Cyt_P450"/>
</dbReference>
<dbReference type="GO" id="GO:0016705">
    <property type="term" value="F:oxidoreductase activity, acting on paired donors, with incorporation or reduction of molecular oxygen"/>
    <property type="evidence" value="ECO:0007669"/>
    <property type="project" value="InterPro"/>
</dbReference>
<accession>A0A5C3MM51</accession>
<protein>
    <submittedName>
        <fullName evidence="15">Cytochrome P450</fullName>
    </submittedName>
</protein>
<dbReference type="GO" id="GO:0020037">
    <property type="term" value="F:heme binding"/>
    <property type="evidence" value="ECO:0007669"/>
    <property type="project" value="InterPro"/>
</dbReference>
<keyword evidence="12" id="KW-0472">Membrane</keyword>
<keyword evidence="7 13" id="KW-0479">Metal-binding</keyword>
<dbReference type="InterPro" id="IPR002401">
    <property type="entry name" value="Cyt_P450_E_grp-I"/>
</dbReference>
<dbReference type="EMBL" id="ML213537">
    <property type="protein sequence ID" value="TFK45745.1"/>
    <property type="molecule type" value="Genomic_DNA"/>
</dbReference>
<keyword evidence="8" id="KW-1133">Transmembrane helix</keyword>
<dbReference type="Gene3D" id="1.10.630.10">
    <property type="entry name" value="Cytochrome P450"/>
    <property type="match status" value="1"/>
</dbReference>
<organism evidence="15 16">
    <name type="scientific">Heliocybe sulcata</name>
    <dbReference type="NCBI Taxonomy" id="5364"/>
    <lineage>
        <taxon>Eukaryota</taxon>
        <taxon>Fungi</taxon>
        <taxon>Dikarya</taxon>
        <taxon>Basidiomycota</taxon>
        <taxon>Agaricomycotina</taxon>
        <taxon>Agaricomycetes</taxon>
        <taxon>Gloeophyllales</taxon>
        <taxon>Gloeophyllaceae</taxon>
        <taxon>Heliocybe</taxon>
    </lineage>
</organism>
<dbReference type="PROSITE" id="PS00086">
    <property type="entry name" value="CYTOCHROME_P450"/>
    <property type="match status" value="1"/>
</dbReference>
<dbReference type="CDD" id="cd11065">
    <property type="entry name" value="CYP64-like"/>
    <property type="match status" value="1"/>
</dbReference>
<dbReference type="InterPro" id="IPR050364">
    <property type="entry name" value="Cytochrome_P450_fung"/>
</dbReference>
<evidence type="ECO:0000256" key="10">
    <source>
        <dbReference type="ARBA" id="ARBA00023004"/>
    </source>
</evidence>
<dbReference type="GO" id="GO:0016020">
    <property type="term" value="C:membrane"/>
    <property type="evidence" value="ECO:0007669"/>
    <property type="project" value="UniProtKB-SubCell"/>
</dbReference>
<evidence type="ECO:0000256" key="11">
    <source>
        <dbReference type="ARBA" id="ARBA00023033"/>
    </source>
</evidence>
<dbReference type="GO" id="GO:0005506">
    <property type="term" value="F:iron ion binding"/>
    <property type="evidence" value="ECO:0007669"/>
    <property type="project" value="InterPro"/>
</dbReference>
<keyword evidence="6" id="KW-0812">Transmembrane</keyword>
<dbReference type="PRINTS" id="PR00463">
    <property type="entry name" value="EP450I"/>
</dbReference>
<feature type="binding site" description="axial binding residue" evidence="13">
    <location>
        <position position="439"/>
    </location>
    <ligand>
        <name>heme</name>
        <dbReference type="ChEBI" id="CHEBI:30413"/>
    </ligand>
    <ligandPart>
        <name>Fe</name>
        <dbReference type="ChEBI" id="CHEBI:18248"/>
    </ligandPart>
</feature>
<dbReference type="InterPro" id="IPR036396">
    <property type="entry name" value="Cyt_P450_sf"/>
</dbReference>
<evidence type="ECO:0000256" key="7">
    <source>
        <dbReference type="ARBA" id="ARBA00022723"/>
    </source>
</evidence>
<dbReference type="OrthoDB" id="2789670at2759"/>
<evidence type="ECO:0000256" key="1">
    <source>
        <dbReference type="ARBA" id="ARBA00001971"/>
    </source>
</evidence>
<evidence type="ECO:0000256" key="13">
    <source>
        <dbReference type="PIRSR" id="PIRSR602401-1"/>
    </source>
</evidence>
<comment type="subcellular location">
    <subcellularLocation>
        <location evidence="2">Membrane</location>
    </subcellularLocation>
</comment>
<evidence type="ECO:0000313" key="16">
    <source>
        <dbReference type="Proteomes" id="UP000305948"/>
    </source>
</evidence>
<dbReference type="STRING" id="5364.A0A5C3MM51"/>
<evidence type="ECO:0000256" key="14">
    <source>
        <dbReference type="RuleBase" id="RU000461"/>
    </source>
</evidence>
<dbReference type="Pfam" id="PF00067">
    <property type="entry name" value="p450"/>
    <property type="match status" value="1"/>
</dbReference>
<dbReference type="GO" id="GO:0004497">
    <property type="term" value="F:monooxygenase activity"/>
    <property type="evidence" value="ECO:0007669"/>
    <property type="project" value="UniProtKB-KW"/>
</dbReference>
<evidence type="ECO:0000256" key="6">
    <source>
        <dbReference type="ARBA" id="ARBA00022692"/>
    </source>
</evidence>